<organism evidence="1 2">
    <name type="scientific">Pistacia atlantica</name>
    <dbReference type="NCBI Taxonomy" id="434234"/>
    <lineage>
        <taxon>Eukaryota</taxon>
        <taxon>Viridiplantae</taxon>
        <taxon>Streptophyta</taxon>
        <taxon>Embryophyta</taxon>
        <taxon>Tracheophyta</taxon>
        <taxon>Spermatophyta</taxon>
        <taxon>Magnoliopsida</taxon>
        <taxon>eudicotyledons</taxon>
        <taxon>Gunneridae</taxon>
        <taxon>Pentapetalae</taxon>
        <taxon>rosids</taxon>
        <taxon>malvids</taxon>
        <taxon>Sapindales</taxon>
        <taxon>Anacardiaceae</taxon>
        <taxon>Pistacia</taxon>
    </lineage>
</organism>
<keyword evidence="2" id="KW-1185">Reference proteome</keyword>
<gene>
    <name evidence="1" type="ORF">Patl1_08215</name>
</gene>
<accession>A0ACC1AFU5</accession>
<evidence type="ECO:0000313" key="2">
    <source>
        <dbReference type="Proteomes" id="UP001164250"/>
    </source>
</evidence>
<name>A0ACC1AFU5_9ROSI</name>
<reference evidence="2" key="1">
    <citation type="journal article" date="2023" name="G3 (Bethesda)">
        <title>Genome assembly and association tests identify interacting loci associated with vigor, precocity, and sex in interspecific pistachio rootstocks.</title>
        <authorList>
            <person name="Palmer W."/>
            <person name="Jacygrad E."/>
            <person name="Sagayaradj S."/>
            <person name="Cavanaugh K."/>
            <person name="Han R."/>
            <person name="Bertier L."/>
            <person name="Beede B."/>
            <person name="Kafkas S."/>
            <person name="Golino D."/>
            <person name="Preece J."/>
            <person name="Michelmore R."/>
        </authorList>
    </citation>
    <scope>NUCLEOTIDE SEQUENCE [LARGE SCALE GENOMIC DNA]</scope>
</reference>
<sequence length="397" mass="44294">MLSAIFKPLKVQFDKLLLQFPLAKPGCEDRCGGVEIPYPFGTTTGCFLNDDFLITCNNSFNPPQPFLRKSKIPVTNITIDGRLHVMSTAGRDCYEGGKRVSVNRTRQFSLSDFSISNTENKFTVIGCDSYAYIRGYLGNQTYRTGCMSLCENIDLCPKRNLRRYRMLPEKFPTVIDWTISGNGSCENASRTAPLSYACKENSECYDPDEGDSGYRCRCKTGYEGNPYLSNGCQDIDECNDSSLHNCEHICDNQEGSYTCQCRKGYHGDGRKDGDGCIPNQFSVVKVTLGVGISIVVLLLSSSWLYLVLKKRKLIKLKEKVRGEERPTMREVAMALDGLKVMPKHAWDNAELISEETKYLLCDTPDVNKYGDGSTSTATAGYDSIRDQIVAAAFDNGR</sequence>
<dbReference type="EMBL" id="CM047906">
    <property type="protein sequence ID" value="KAJ0086199.1"/>
    <property type="molecule type" value="Genomic_DNA"/>
</dbReference>
<proteinExistence type="predicted"/>
<comment type="caution">
    <text evidence="1">The sequence shown here is derived from an EMBL/GenBank/DDBJ whole genome shotgun (WGS) entry which is preliminary data.</text>
</comment>
<protein>
    <submittedName>
        <fullName evidence="1">Uncharacterized protein</fullName>
    </submittedName>
</protein>
<evidence type="ECO:0000313" key="1">
    <source>
        <dbReference type="EMBL" id="KAJ0086199.1"/>
    </source>
</evidence>
<dbReference type="Proteomes" id="UP001164250">
    <property type="component" value="Chromosome 10"/>
</dbReference>